<proteinExistence type="predicted"/>
<feature type="transmembrane region" description="Helical" evidence="1">
    <location>
        <begin position="62"/>
        <end position="81"/>
    </location>
</feature>
<evidence type="ECO:0000256" key="1">
    <source>
        <dbReference type="SAM" id="Phobius"/>
    </source>
</evidence>
<protein>
    <submittedName>
        <fullName evidence="2">Uncharacterized protein</fullName>
    </submittedName>
</protein>
<evidence type="ECO:0000313" key="3">
    <source>
        <dbReference type="Proteomes" id="UP001168821"/>
    </source>
</evidence>
<name>A0AA38IX96_9CUCU</name>
<comment type="caution">
    <text evidence="2">The sequence shown here is derived from an EMBL/GenBank/DDBJ whole genome shotgun (WGS) entry which is preliminary data.</text>
</comment>
<dbReference type="AlphaFoldDB" id="A0AA38IX96"/>
<organism evidence="2 3">
    <name type="scientific">Zophobas morio</name>
    <dbReference type="NCBI Taxonomy" id="2755281"/>
    <lineage>
        <taxon>Eukaryota</taxon>
        <taxon>Metazoa</taxon>
        <taxon>Ecdysozoa</taxon>
        <taxon>Arthropoda</taxon>
        <taxon>Hexapoda</taxon>
        <taxon>Insecta</taxon>
        <taxon>Pterygota</taxon>
        <taxon>Neoptera</taxon>
        <taxon>Endopterygota</taxon>
        <taxon>Coleoptera</taxon>
        <taxon>Polyphaga</taxon>
        <taxon>Cucujiformia</taxon>
        <taxon>Tenebrionidae</taxon>
        <taxon>Zophobas</taxon>
    </lineage>
</organism>
<keyword evidence="1" id="KW-0472">Membrane</keyword>
<keyword evidence="1" id="KW-0812">Transmembrane</keyword>
<accession>A0AA38IX96</accession>
<dbReference type="EMBL" id="JALNTZ010000002">
    <property type="protein sequence ID" value="KAJ3661962.1"/>
    <property type="molecule type" value="Genomic_DNA"/>
</dbReference>
<evidence type="ECO:0000313" key="2">
    <source>
        <dbReference type="EMBL" id="KAJ3661962.1"/>
    </source>
</evidence>
<gene>
    <name evidence="2" type="ORF">Zmor_006334</name>
</gene>
<keyword evidence="3" id="KW-1185">Reference proteome</keyword>
<dbReference type="Proteomes" id="UP001168821">
    <property type="component" value="Unassembled WGS sequence"/>
</dbReference>
<reference evidence="2" key="1">
    <citation type="journal article" date="2023" name="G3 (Bethesda)">
        <title>Whole genome assemblies of Zophobas morio and Tenebrio molitor.</title>
        <authorList>
            <person name="Kaur S."/>
            <person name="Stinson S.A."/>
            <person name="diCenzo G.C."/>
        </authorList>
    </citation>
    <scope>NUCLEOTIDE SEQUENCE</scope>
    <source>
        <strain evidence="2">QUZm001</strain>
    </source>
</reference>
<sequence>MDDSSSVTAAERCSLKKNQEAEVAMGIPERPRLRSLYKESMGLNRALLRKRLLLFNQFNKDGVRSSCAGIILYIIAVQLVGKFELVRKKSLSFTYANFKYLIIVPTVPFFNAGRRNLRTKTLVVLLSFLAEIFK</sequence>
<keyword evidence="1" id="KW-1133">Transmembrane helix</keyword>